<dbReference type="Proteomes" id="UP000266206">
    <property type="component" value="Unassembled WGS sequence"/>
</dbReference>
<proteinExistence type="predicted"/>
<sequence length="69" mass="8077">MNSEKKSRDLAALKERRNQKLMDIIREVESLPPLQYSYEQVCFMLKFGIPFELRPNAKAGHEVRANARN</sequence>
<dbReference type="AlphaFoldDB" id="A0A3A1YTA3"/>
<gene>
    <name evidence="1" type="ORF">CJP73_10105</name>
</gene>
<organism evidence="1 2">
    <name type="scientific">Neopusillimonas maritima</name>
    <dbReference type="NCBI Taxonomy" id="2026239"/>
    <lineage>
        <taxon>Bacteria</taxon>
        <taxon>Pseudomonadati</taxon>
        <taxon>Pseudomonadota</taxon>
        <taxon>Betaproteobacteria</taxon>
        <taxon>Burkholderiales</taxon>
        <taxon>Alcaligenaceae</taxon>
        <taxon>Neopusillimonas</taxon>
    </lineage>
</organism>
<dbReference type="EMBL" id="NQYH01000008">
    <property type="protein sequence ID" value="RIY40479.1"/>
    <property type="molecule type" value="Genomic_DNA"/>
</dbReference>
<evidence type="ECO:0000313" key="1">
    <source>
        <dbReference type="EMBL" id="RIY40479.1"/>
    </source>
</evidence>
<evidence type="ECO:0000313" key="2">
    <source>
        <dbReference type="Proteomes" id="UP000266206"/>
    </source>
</evidence>
<comment type="caution">
    <text evidence="1">The sequence shown here is derived from an EMBL/GenBank/DDBJ whole genome shotgun (WGS) entry which is preliminary data.</text>
</comment>
<protein>
    <submittedName>
        <fullName evidence="1">Uncharacterized protein</fullName>
    </submittedName>
</protein>
<reference evidence="1 2" key="1">
    <citation type="submission" date="2017-08" db="EMBL/GenBank/DDBJ databases">
        <title>Pusillimonas indicus sp. nov., a member of the family Alcaligenaceae isolated from surface seawater.</title>
        <authorList>
            <person name="Li J."/>
        </authorList>
    </citation>
    <scope>NUCLEOTIDE SEQUENCE [LARGE SCALE GENOMIC DNA]</scope>
    <source>
        <strain evidence="1 2">L52-1-41</strain>
    </source>
</reference>
<accession>A0A3A1YTA3</accession>
<name>A0A3A1YTA3_9BURK</name>